<dbReference type="Proteomes" id="UP000655225">
    <property type="component" value="Unassembled WGS sequence"/>
</dbReference>
<protein>
    <submittedName>
        <fullName evidence="1">Uncharacterized protein</fullName>
    </submittedName>
</protein>
<evidence type="ECO:0000313" key="2">
    <source>
        <dbReference type="Proteomes" id="UP000655225"/>
    </source>
</evidence>
<accession>A0A835A398</accession>
<dbReference type="OrthoDB" id="1644512at2759"/>
<proteinExistence type="predicted"/>
<gene>
    <name evidence="1" type="ORF">HHK36_001759</name>
</gene>
<dbReference type="AlphaFoldDB" id="A0A835A398"/>
<organism evidence="1 2">
    <name type="scientific">Tetracentron sinense</name>
    <name type="common">Spur-leaf</name>
    <dbReference type="NCBI Taxonomy" id="13715"/>
    <lineage>
        <taxon>Eukaryota</taxon>
        <taxon>Viridiplantae</taxon>
        <taxon>Streptophyta</taxon>
        <taxon>Embryophyta</taxon>
        <taxon>Tracheophyta</taxon>
        <taxon>Spermatophyta</taxon>
        <taxon>Magnoliopsida</taxon>
        <taxon>Trochodendrales</taxon>
        <taxon>Trochodendraceae</taxon>
        <taxon>Tetracentron</taxon>
    </lineage>
</organism>
<name>A0A835A398_TETSI</name>
<sequence length="433" mass="47570">MLIMDFKCKGITWVGNIYQKFEAMIMEVDDIMSQDAVKYVENQMEIVGASVKNFYSELVQDMLLPSSEDLMKGTAPDLSLEQNVNIGTYKNSKVHNEEDPIKVGVEQLPEESEIIVPGENNLSHASSFSLLCDVNHLLPPSSVDPVKGAHPDLSLEQNDDVGAYKQSKVGVKEIPIKEMTLPYGMLELIAPSDKASSGAPLFSKLHNENHAEACDRLAKISPSTSVDTGSNSSQKAWKFCDNLVDGTGHISDISSTFPSPDSSLLVVSCENKVVEIGLTPSSDVLSTEPNDTLTRYETVSVSLMASGNPEEQCSESADVEAFMSLPEIVVLTNITPAVTGRSDDSSAAEVVDSKDVIEPVLETIEPFDKEKIRDRMRLANKREYEQLAIWYGHMDTGFSQERLESFTSSTLSRGLGSDQLPTHDFCESEWEIL</sequence>
<dbReference type="OMA" id="PAEIGCM"/>
<reference evidence="1 2" key="1">
    <citation type="submission" date="2020-04" db="EMBL/GenBank/DDBJ databases">
        <title>Plant Genome Project.</title>
        <authorList>
            <person name="Zhang R.-G."/>
        </authorList>
    </citation>
    <scope>NUCLEOTIDE SEQUENCE [LARGE SCALE GENOMIC DNA]</scope>
    <source>
        <strain evidence="1">YNK0</strain>
        <tissue evidence="1">Leaf</tissue>
    </source>
</reference>
<dbReference type="InterPro" id="IPR053273">
    <property type="entry name" value="CST_Regulator"/>
</dbReference>
<dbReference type="PANTHER" id="PTHR34659:SF1">
    <property type="entry name" value="PROTEIN EGT2"/>
    <property type="match status" value="1"/>
</dbReference>
<dbReference type="EMBL" id="JABCRI010000001">
    <property type="protein sequence ID" value="KAF8413766.1"/>
    <property type="molecule type" value="Genomic_DNA"/>
</dbReference>
<comment type="caution">
    <text evidence="1">The sequence shown here is derived from an EMBL/GenBank/DDBJ whole genome shotgun (WGS) entry which is preliminary data.</text>
</comment>
<dbReference type="PANTHER" id="PTHR34659">
    <property type="entry name" value="BNAA05G11610D PROTEIN"/>
    <property type="match status" value="1"/>
</dbReference>
<keyword evidence="2" id="KW-1185">Reference proteome</keyword>
<evidence type="ECO:0000313" key="1">
    <source>
        <dbReference type="EMBL" id="KAF8413766.1"/>
    </source>
</evidence>